<proteinExistence type="predicted"/>
<protein>
    <submittedName>
        <fullName evidence="3">Amidohydrolase family protein</fullName>
    </submittedName>
</protein>
<dbReference type="SUPFAM" id="SSF51338">
    <property type="entry name" value="Composite domain of metallo-dependent hydrolases"/>
    <property type="match status" value="1"/>
</dbReference>
<dbReference type="InterPro" id="IPR051781">
    <property type="entry name" value="Metallo-dep_Hydrolase"/>
</dbReference>
<dbReference type="InterPro" id="IPR032466">
    <property type="entry name" value="Metal_Hydrolase"/>
</dbReference>
<keyword evidence="3" id="KW-0378">Hydrolase</keyword>
<dbReference type="AlphaFoldDB" id="A0A4V2WMH0"/>
<keyword evidence="4" id="KW-1185">Reference proteome</keyword>
<dbReference type="Gene3D" id="3.20.20.140">
    <property type="entry name" value="Metal-dependent hydrolases"/>
    <property type="match status" value="1"/>
</dbReference>
<feature type="signal peptide" evidence="1">
    <location>
        <begin position="1"/>
        <end position="18"/>
    </location>
</feature>
<gene>
    <name evidence="3" type="ORF">E0486_12885</name>
</gene>
<accession>A0A4V2WMH0</accession>
<comment type="caution">
    <text evidence="3">The sequence shown here is derived from an EMBL/GenBank/DDBJ whole genome shotgun (WGS) entry which is preliminary data.</text>
</comment>
<dbReference type="CDD" id="cd01299">
    <property type="entry name" value="Met_dep_hydrolase_A"/>
    <property type="match status" value="1"/>
</dbReference>
<evidence type="ECO:0000313" key="4">
    <source>
        <dbReference type="Proteomes" id="UP000295164"/>
    </source>
</evidence>
<dbReference type="Gene3D" id="2.30.40.10">
    <property type="entry name" value="Urease, subunit C, domain 1"/>
    <property type="match status" value="1"/>
</dbReference>
<organism evidence="3 4">
    <name type="scientific">Flaviaesturariibacter aridisoli</name>
    <dbReference type="NCBI Taxonomy" id="2545761"/>
    <lineage>
        <taxon>Bacteria</taxon>
        <taxon>Pseudomonadati</taxon>
        <taxon>Bacteroidota</taxon>
        <taxon>Chitinophagia</taxon>
        <taxon>Chitinophagales</taxon>
        <taxon>Chitinophagaceae</taxon>
        <taxon>Flaviaestuariibacter</taxon>
    </lineage>
</organism>
<keyword evidence="1" id="KW-0732">Signal</keyword>
<name>A0A4V2WMH0_9BACT</name>
<sequence length="419" mass="44644">MKALLLSLALLLSASAFAQTDSFYLLKPARVFDGEELHSDWVVLVHGATIEQAGPMRFKLPANTRVIELPGATLLPGLIEGHSHLFLHPYNETSGNDQVLRESRAERTARAVGHARATLMAGFTTVRDLGTEGAAYDDAGLKKAIEKGVVPGPRMIIATRAIVARGAYGPSYGNPDLDLPQGAAEISGTAEMEREVRTQVSKGADLIKVYADYRAGLGGTAVPTLSVEEMKTAVVTARSLGRPVVAHASTNEGMLRAIEAGVRTIEHGDEATFETLLLMRNRDIALCPTLAAGDATSQYAGWKKGSDPEPARITAKRASFGLALRAGVPICMGGDVGVFAHGDNARELELMVDYGMKPLQVLRSATSVNADVFGWGDRIGRIRKGLLADLIAVDGDPSVTIGAVRNIRLVLKNGVVYRQ</sequence>
<dbReference type="Pfam" id="PF01979">
    <property type="entry name" value="Amidohydro_1"/>
    <property type="match status" value="1"/>
</dbReference>
<reference evidence="3 4" key="1">
    <citation type="submission" date="2019-03" db="EMBL/GenBank/DDBJ databases">
        <authorList>
            <person name="Kim M.K.M."/>
        </authorList>
    </citation>
    <scope>NUCLEOTIDE SEQUENCE [LARGE SCALE GENOMIC DNA]</scope>
    <source>
        <strain evidence="3 4">17J68-15</strain>
    </source>
</reference>
<dbReference type="EMBL" id="SKFH01000023">
    <property type="protein sequence ID" value="TCZ69071.1"/>
    <property type="molecule type" value="Genomic_DNA"/>
</dbReference>
<dbReference type="SUPFAM" id="SSF51556">
    <property type="entry name" value="Metallo-dependent hydrolases"/>
    <property type="match status" value="1"/>
</dbReference>
<dbReference type="RefSeq" id="WP_131852591.1">
    <property type="nucleotide sequence ID" value="NZ_SKFH01000023.1"/>
</dbReference>
<feature type="chain" id="PRO_5020883877" evidence="1">
    <location>
        <begin position="19"/>
        <end position="419"/>
    </location>
</feature>
<evidence type="ECO:0000313" key="3">
    <source>
        <dbReference type="EMBL" id="TCZ69071.1"/>
    </source>
</evidence>
<dbReference type="GO" id="GO:0016810">
    <property type="term" value="F:hydrolase activity, acting on carbon-nitrogen (but not peptide) bonds"/>
    <property type="evidence" value="ECO:0007669"/>
    <property type="project" value="InterPro"/>
</dbReference>
<dbReference type="InterPro" id="IPR006680">
    <property type="entry name" value="Amidohydro-rel"/>
</dbReference>
<feature type="domain" description="Amidohydrolase-related" evidence="2">
    <location>
        <begin position="73"/>
        <end position="414"/>
    </location>
</feature>
<evidence type="ECO:0000259" key="2">
    <source>
        <dbReference type="Pfam" id="PF01979"/>
    </source>
</evidence>
<dbReference type="OrthoDB" id="9797498at2"/>
<dbReference type="PANTHER" id="PTHR43135:SF3">
    <property type="entry name" value="ALPHA-D-RIBOSE 1-METHYLPHOSPHONATE 5-TRIPHOSPHATE DIPHOSPHATASE"/>
    <property type="match status" value="1"/>
</dbReference>
<dbReference type="PANTHER" id="PTHR43135">
    <property type="entry name" value="ALPHA-D-RIBOSE 1-METHYLPHOSPHONATE 5-TRIPHOSPHATE DIPHOSPHATASE"/>
    <property type="match status" value="1"/>
</dbReference>
<evidence type="ECO:0000256" key="1">
    <source>
        <dbReference type="SAM" id="SignalP"/>
    </source>
</evidence>
<dbReference type="Proteomes" id="UP000295164">
    <property type="component" value="Unassembled WGS sequence"/>
</dbReference>
<dbReference type="InterPro" id="IPR057744">
    <property type="entry name" value="OTAase-like"/>
</dbReference>
<dbReference type="InterPro" id="IPR011059">
    <property type="entry name" value="Metal-dep_hydrolase_composite"/>
</dbReference>